<evidence type="ECO:0000256" key="1">
    <source>
        <dbReference type="SAM" id="Phobius"/>
    </source>
</evidence>
<dbReference type="AlphaFoldDB" id="A0A1Z5JJ94"/>
<dbReference type="InParanoid" id="A0A1Z5JJ94"/>
<feature type="chain" id="PRO_5013346315" description="DUF819 domain-containing protein" evidence="2">
    <location>
        <begin position="25"/>
        <end position="449"/>
    </location>
</feature>
<reference evidence="3 4" key="1">
    <citation type="journal article" date="2015" name="Plant Cell">
        <title>Oil accumulation by the oleaginous diatom Fistulifera solaris as revealed by the genome and transcriptome.</title>
        <authorList>
            <person name="Tanaka T."/>
            <person name="Maeda Y."/>
            <person name="Veluchamy A."/>
            <person name="Tanaka M."/>
            <person name="Abida H."/>
            <person name="Marechal E."/>
            <person name="Bowler C."/>
            <person name="Muto M."/>
            <person name="Sunaga Y."/>
            <person name="Tanaka M."/>
            <person name="Yoshino T."/>
            <person name="Taniguchi T."/>
            <person name="Fukuda Y."/>
            <person name="Nemoto M."/>
            <person name="Matsumoto M."/>
            <person name="Wong P.S."/>
            <person name="Aburatani S."/>
            <person name="Fujibuchi W."/>
        </authorList>
    </citation>
    <scope>NUCLEOTIDE SEQUENCE [LARGE SCALE GENOMIC DNA]</scope>
    <source>
        <strain evidence="3 4">JPCC DA0580</strain>
    </source>
</reference>
<protein>
    <recommendedName>
        <fullName evidence="5">DUF819 domain-containing protein</fullName>
    </recommendedName>
</protein>
<feature type="transmembrane region" description="Helical" evidence="1">
    <location>
        <begin position="294"/>
        <end position="315"/>
    </location>
</feature>
<evidence type="ECO:0008006" key="5">
    <source>
        <dbReference type="Google" id="ProtNLM"/>
    </source>
</evidence>
<feature type="transmembrane region" description="Helical" evidence="1">
    <location>
        <begin position="425"/>
        <end position="447"/>
    </location>
</feature>
<gene>
    <name evidence="3" type="ORF">FisN_5Lh078</name>
</gene>
<keyword evidence="2" id="KW-0732">Signal</keyword>
<feature type="transmembrane region" description="Helical" evidence="1">
    <location>
        <begin position="124"/>
        <end position="144"/>
    </location>
</feature>
<feature type="transmembrane region" description="Helical" evidence="1">
    <location>
        <begin position="190"/>
        <end position="209"/>
    </location>
</feature>
<evidence type="ECO:0000313" key="4">
    <source>
        <dbReference type="Proteomes" id="UP000198406"/>
    </source>
</evidence>
<evidence type="ECO:0000313" key="3">
    <source>
        <dbReference type="EMBL" id="GAX14006.1"/>
    </source>
</evidence>
<feature type="transmembrane region" description="Helical" evidence="1">
    <location>
        <begin position="221"/>
        <end position="239"/>
    </location>
</feature>
<dbReference type="InterPro" id="IPR008537">
    <property type="entry name" value="DUF819"/>
</dbReference>
<feature type="signal peptide" evidence="2">
    <location>
        <begin position="1"/>
        <end position="24"/>
    </location>
</feature>
<evidence type="ECO:0000256" key="2">
    <source>
        <dbReference type="SAM" id="SignalP"/>
    </source>
</evidence>
<keyword evidence="1" id="KW-1133">Transmembrane helix</keyword>
<dbReference type="PANTHER" id="PTHR34289:SF8">
    <property type="entry name" value="DUF819 DOMAIN-CONTAINING PROTEIN"/>
    <property type="match status" value="1"/>
</dbReference>
<organism evidence="3 4">
    <name type="scientific">Fistulifera solaris</name>
    <name type="common">Oleaginous diatom</name>
    <dbReference type="NCBI Taxonomy" id="1519565"/>
    <lineage>
        <taxon>Eukaryota</taxon>
        <taxon>Sar</taxon>
        <taxon>Stramenopiles</taxon>
        <taxon>Ochrophyta</taxon>
        <taxon>Bacillariophyta</taxon>
        <taxon>Bacillariophyceae</taxon>
        <taxon>Bacillariophycidae</taxon>
        <taxon>Naviculales</taxon>
        <taxon>Naviculaceae</taxon>
        <taxon>Fistulifera</taxon>
    </lineage>
</organism>
<dbReference type="EMBL" id="BDSP01000074">
    <property type="protein sequence ID" value="GAX14006.1"/>
    <property type="molecule type" value="Genomic_DNA"/>
</dbReference>
<dbReference type="Proteomes" id="UP000198406">
    <property type="component" value="Unassembled WGS sequence"/>
</dbReference>
<comment type="caution">
    <text evidence="3">The sequence shown here is derived from an EMBL/GenBank/DDBJ whole genome shotgun (WGS) entry which is preliminary data.</text>
</comment>
<feature type="transmembrane region" description="Helical" evidence="1">
    <location>
        <begin position="327"/>
        <end position="349"/>
    </location>
</feature>
<feature type="transmembrane region" description="Helical" evidence="1">
    <location>
        <begin position="361"/>
        <end position="383"/>
    </location>
</feature>
<accession>A0A1Z5JJ94</accession>
<dbReference type="Pfam" id="PF05684">
    <property type="entry name" value="DUF819"/>
    <property type="match status" value="1"/>
</dbReference>
<dbReference type="PANTHER" id="PTHR34289">
    <property type="entry name" value="PROTEIN, PUTATIVE (DUF819)-RELATED"/>
    <property type="match status" value="1"/>
</dbReference>
<name>A0A1Z5JJ94_FISSO</name>
<dbReference type="OrthoDB" id="45797at2759"/>
<keyword evidence="1" id="KW-0472">Membrane</keyword>
<feature type="transmembrane region" description="Helical" evidence="1">
    <location>
        <begin position="395"/>
        <end position="413"/>
    </location>
</feature>
<sequence length="449" mass="46935">MMRRQRYFVFLLSLLTWKWQNADALLTVPMTPHLHNVNNLQIHSLQRIKTRQSAILSLDSLSFPLVPANDEWGNWAALCSTAAFSQVVGTKTSVGRLLGAPVTAMALSFVMASIGILQPGGTPAARALQLLSLQMATPLILLGADLRDAIQRCGPLFLSFMVASVATLAASFVGWNVSRSMLTAALGRDGLVIAAALLAKNIGGGINYVAVCRTLNANPTAVAAGLCVDNIFALIYFPVTSILANGKPDIETITDKDSSQADLAAASADAPVTVQSISNTLCLSALLLWLGERIGGPSGALPVCTLLTVAFASWAPREKVMQPIQPTANCLGLACLYLFFATAGAPGLAVAESVKASILPLALFLSMLYAIHGAILLAGYSMFQRSSSAFVPQRLLVASSAAIGGPATAVALAEAAGWKSLAVPSILVGNIGYAIATFCALAFHSLLNR</sequence>
<feature type="transmembrane region" description="Helical" evidence="1">
    <location>
        <begin position="97"/>
        <end position="118"/>
    </location>
</feature>
<proteinExistence type="predicted"/>
<keyword evidence="1" id="KW-0812">Transmembrane</keyword>
<feature type="transmembrane region" description="Helical" evidence="1">
    <location>
        <begin position="156"/>
        <end position="178"/>
    </location>
</feature>
<keyword evidence="4" id="KW-1185">Reference proteome</keyword>